<dbReference type="Proteomes" id="UP000198345">
    <property type="component" value="Unassembled WGS sequence"/>
</dbReference>
<dbReference type="AlphaFoldDB" id="A0A226HCK0"/>
<keyword evidence="1" id="KW-1133">Transmembrane helix</keyword>
<comment type="caution">
    <text evidence="2">The sequence shown here is derived from an EMBL/GenBank/DDBJ whole genome shotgun (WGS) entry which is preliminary data.</text>
</comment>
<sequence length="77" mass="9131">MLLMELTITFFVKFVLGAKILLAFHYFTFNKILKFNSKLNFSLFNTYLYKFQNSKIISFSLSKSSQLMFVNEKFSCD</sequence>
<keyword evidence="1" id="KW-0812">Transmembrane</keyword>
<organism evidence="2 3">
    <name type="scientific">Flavobacterium hercynium</name>
    <dbReference type="NCBI Taxonomy" id="387094"/>
    <lineage>
        <taxon>Bacteria</taxon>
        <taxon>Pseudomonadati</taxon>
        <taxon>Bacteroidota</taxon>
        <taxon>Flavobacteriia</taxon>
        <taxon>Flavobacteriales</taxon>
        <taxon>Flavobacteriaceae</taxon>
        <taxon>Flavobacterium</taxon>
    </lineage>
</organism>
<name>A0A226HCK0_9FLAO</name>
<proteinExistence type="predicted"/>
<accession>A0A226HCK0</accession>
<feature type="transmembrane region" description="Helical" evidence="1">
    <location>
        <begin position="6"/>
        <end position="29"/>
    </location>
</feature>
<dbReference type="EMBL" id="MUGW01000022">
    <property type="protein sequence ID" value="OXA91150.1"/>
    <property type="molecule type" value="Genomic_DNA"/>
</dbReference>
<keyword evidence="1" id="KW-0472">Membrane</keyword>
<protein>
    <submittedName>
        <fullName evidence="2">Uncharacterized protein</fullName>
    </submittedName>
</protein>
<evidence type="ECO:0000256" key="1">
    <source>
        <dbReference type="SAM" id="Phobius"/>
    </source>
</evidence>
<evidence type="ECO:0000313" key="3">
    <source>
        <dbReference type="Proteomes" id="UP000198345"/>
    </source>
</evidence>
<keyword evidence="3" id="KW-1185">Reference proteome</keyword>
<evidence type="ECO:0000313" key="2">
    <source>
        <dbReference type="EMBL" id="OXA91150.1"/>
    </source>
</evidence>
<reference evidence="2 3" key="1">
    <citation type="submission" date="2016-11" db="EMBL/GenBank/DDBJ databases">
        <title>Whole genomes of Flavobacteriaceae.</title>
        <authorList>
            <person name="Stine C."/>
            <person name="Li C."/>
            <person name="Tadesse D."/>
        </authorList>
    </citation>
    <scope>NUCLEOTIDE SEQUENCE [LARGE SCALE GENOMIC DNA]</scope>
    <source>
        <strain evidence="2 3">DSM 18292</strain>
    </source>
</reference>
<gene>
    <name evidence="2" type="ORF">B0A66_11240</name>
</gene>